<dbReference type="Gene3D" id="3.90.226.10">
    <property type="entry name" value="2-enoyl-CoA Hydratase, Chain A, domain 1"/>
    <property type="match status" value="1"/>
</dbReference>
<evidence type="ECO:0000313" key="2">
    <source>
        <dbReference type="EMBL" id="MBD0417545.1"/>
    </source>
</evidence>
<dbReference type="RefSeq" id="WP_188166984.1">
    <property type="nucleotide sequence ID" value="NZ_JACVVX010000018.1"/>
</dbReference>
<dbReference type="EMBL" id="JACVVX010000018">
    <property type="protein sequence ID" value="MBD0417545.1"/>
    <property type="molecule type" value="Genomic_DNA"/>
</dbReference>
<evidence type="ECO:0000256" key="1">
    <source>
        <dbReference type="SAM" id="SignalP"/>
    </source>
</evidence>
<accession>A0A8J6Q5R0</accession>
<dbReference type="InterPro" id="IPR029045">
    <property type="entry name" value="ClpP/crotonase-like_dom_sf"/>
</dbReference>
<dbReference type="Proteomes" id="UP000643405">
    <property type="component" value="Unassembled WGS sequence"/>
</dbReference>
<dbReference type="SUPFAM" id="SSF52096">
    <property type="entry name" value="ClpP/crotonase"/>
    <property type="match status" value="1"/>
</dbReference>
<proteinExistence type="predicted"/>
<dbReference type="AlphaFoldDB" id="A0A8J6Q5R0"/>
<gene>
    <name evidence="2" type="ORF">ICI42_23200</name>
</gene>
<evidence type="ECO:0000313" key="3">
    <source>
        <dbReference type="Proteomes" id="UP000643405"/>
    </source>
</evidence>
<keyword evidence="3" id="KW-1185">Reference proteome</keyword>
<feature type="signal peptide" evidence="1">
    <location>
        <begin position="1"/>
        <end position="21"/>
    </location>
</feature>
<sequence length="299" mass="31917">MRCVWAVAALFLGLATAEGRAGSPAVQGVGQGDMRPMVFSVVRSSRPGCEPTCPEWIYGEGEINADTPLKLNKVLKSLGARKLPVVLNSPGGDVEAALAMGRAIRAAKLDAAVGGTVFMGCDPRDPKCVPDKSKGGGYRGAPYTMGAMCNSACPLMLAGGVRRLSGAWAHLGVHQITTRFVKTQVQYRTTYRIENGRKKILGKKIVGRKNVGSYTTVEMGPLTEKKLRRYLEEMGVEATVVDAMISTPASEIRRLGTDEASAMKLITSKDPVEFVTSPDICKVVPAANNCRVLLASDTE</sequence>
<keyword evidence="1" id="KW-0732">Signal</keyword>
<feature type="chain" id="PRO_5035251084" evidence="1">
    <location>
        <begin position="22"/>
        <end position="299"/>
    </location>
</feature>
<name>A0A8J6Q5R0_9HYPH</name>
<reference evidence="2" key="1">
    <citation type="submission" date="2020-09" db="EMBL/GenBank/DDBJ databases">
        <title>Genome seq and assembly of Tianweitania sp.</title>
        <authorList>
            <person name="Chhetri G."/>
        </authorList>
    </citation>
    <scope>NUCLEOTIDE SEQUENCE</scope>
    <source>
        <strain evidence="2">Rool2</strain>
    </source>
</reference>
<protein>
    <submittedName>
        <fullName evidence="2">Uncharacterized protein</fullName>
    </submittedName>
</protein>
<organism evidence="2 3">
    <name type="scientific">Oryzicola mucosus</name>
    <dbReference type="NCBI Taxonomy" id="2767425"/>
    <lineage>
        <taxon>Bacteria</taxon>
        <taxon>Pseudomonadati</taxon>
        <taxon>Pseudomonadota</taxon>
        <taxon>Alphaproteobacteria</taxon>
        <taxon>Hyphomicrobiales</taxon>
        <taxon>Phyllobacteriaceae</taxon>
        <taxon>Oryzicola</taxon>
    </lineage>
</organism>
<comment type="caution">
    <text evidence="2">The sequence shown here is derived from an EMBL/GenBank/DDBJ whole genome shotgun (WGS) entry which is preliminary data.</text>
</comment>